<keyword evidence="2" id="KW-1185">Reference proteome</keyword>
<evidence type="ECO:0000313" key="1">
    <source>
        <dbReference type="EMBL" id="KAG1764683.1"/>
    </source>
</evidence>
<evidence type="ECO:0000313" key="2">
    <source>
        <dbReference type="Proteomes" id="UP000714275"/>
    </source>
</evidence>
<gene>
    <name evidence="1" type="ORF">EV702DRAFT_1283237</name>
</gene>
<dbReference type="EMBL" id="JABBWD010000120">
    <property type="protein sequence ID" value="KAG1764683.1"/>
    <property type="molecule type" value="Genomic_DNA"/>
</dbReference>
<dbReference type="Proteomes" id="UP000714275">
    <property type="component" value="Unassembled WGS sequence"/>
</dbReference>
<reference evidence="1" key="1">
    <citation type="journal article" date="2020" name="New Phytol.">
        <title>Comparative genomics reveals dynamic genome evolution in host specialist ectomycorrhizal fungi.</title>
        <authorList>
            <person name="Lofgren L.A."/>
            <person name="Nguyen N.H."/>
            <person name="Vilgalys R."/>
            <person name="Ruytinx J."/>
            <person name="Liao H.L."/>
            <person name="Branco S."/>
            <person name="Kuo A."/>
            <person name="LaButti K."/>
            <person name="Lipzen A."/>
            <person name="Andreopoulos W."/>
            <person name="Pangilinan J."/>
            <person name="Riley R."/>
            <person name="Hundley H."/>
            <person name="Na H."/>
            <person name="Barry K."/>
            <person name="Grigoriev I.V."/>
            <person name="Stajich J.E."/>
            <person name="Kennedy P.G."/>
        </authorList>
    </citation>
    <scope>NUCLEOTIDE SEQUENCE</scope>
    <source>
        <strain evidence="1">DOB743</strain>
    </source>
</reference>
<comment type="caution">
    <text evidence="1">The sequence shown here is derived from an EMBL/GenBank/DDBJ whole genome shotgun (WGS) entry which is preliminary data.</text>
</comment>
<protein>
    <submittedName>
        <fullName evidence="1">Uncharacterized protein</fullName>
    </submittedName>
</protein>
<organism evidence="1 2">
    <name type="scientific">Suillus placidus</name>
    <dbReference type="NCBI Taxonomy" id="48579"/>
    <lineage>
        <taxon>Eukaryota</taxon>
        <taxon>Fungi</taxon>
        <taxon>Dikarya</taxon>
        <taxon>Basidiomycota</taxon>
        <taxon>Agaricomycotina</taxon>
        <taxon>Agaricomycetes</taxon>
        <taxon>Agaricomycetidae</taxon>
        <taxon>Boletales</taxon>
        <taxon>Suillineae</taxon>
        <taxon>Suillaceae</taxon>
        <taxon>Suillus</taxon>
    </lineage>
</organism>
<accession>A0A9P7CWS5</accession>
<dbReference type="OrthoDB" id="2687931at2759"/>
<sequence>MLGSGEVIGKLQTLWDELLDHGDEPFDLSFPPVRDVHPSLMLKAVVVHVCDDQDSALSDSLVDCKIARDTDAGHAQYAVEHFQLVLDQCPVRYPDHAAALTNLGWARLKGYIRNDLPDIDTIILGGEEELTPAPIPRSRTSSFISRLYTARPMPSSVPLEAQRHNLSSSILTFTLNFGEHIDVEFLREAPLDFLRPASRLLSVFHSSRSIPAASRPLNKSSSVVCLAGVERQRPNQSVPQISGGM</sequence>
<name>A0A9P7CWS5_9AGAM</name>
<dbReference type="AlphaFoldDB" id="A0A9P7CWS5"/>
<proteinExistence type="predicted"/>